<evidence type="ECO:0000256" key="3">
    <source>
        <dbReference type="ARBA" id="ARBA00022827"/>
    </source>
</evidence>
<evidence type="ECO:0000259" key="6">
    <source>
        <dbReference type="Pfam" id="PF01593"/>
    </source>
</evidence>
<dbReference type="InterPro" id="IPR036188">
    <property type="entry name" value="FAD/NAD-bd_sf"/>
</dbReference>
<dbReference type="AlphaFoldDB" id="A0A0A2MN54"/>
<proteinExistence type="predicted"/>
<dbReference type="RefSeq" id="WP_026980374.1">
    <property type="nucleotide sequence ID" value="NZ_AUCZ01000008.1"/>
</dbReference>
<sequence>MEKKYDIVIIGSGLGGLVSAIILAKEGKRVCVLEKNNQYGGNLQTFVRDKTIFDTGIHYIGGLDKGQNLYSYFSYLGIMDQLRLQKMDENGYDFITFDGDSNAYPHAQGYENFIQQLKVFFPDQEDVLREYCKKLQYTCDSFPLYNLKQGDGYQEEILSINAKKYFDELTDNEKLKSVLAGSNFLYAGIADKTPFYVHALSVNSYIQSSWRCINGGSQITKQLIKQLRHYGGEVYKHSEVVDFGFEGDKLVSAKTKNGNEYFGELFISNIEPKTTLKMIGEDKMRKSYYKRIQELDVLIAPFSIYVVFQPESVKYLNHNYYHFKDSTRIWEAADYTEESWPESYMASMNVSSENQQWADSLTGITYMRFEEVEQWANTHNTVSETEDRGADYEAFKQRKTEAFLVELERKFPDIRQHIKSVHASTPLSYRDYIGGHKGNLYGYVKDSNNPMKTFISPKTKIENLFLTGQSINMHGVLGVTIGAVVTCSEILGKEYLITKINNSLRDSQ</sequence>
<dbReference type="OrthoDB" id="9789960at2"/>
<keyword evidence="2" id="KW-0732">Signal</keyword>
<evidence type="ECO:0000256" key="1">
    <source>
        <dbReference type="ARBA" id="ARBA00022630"/>
    </source>
</evidence>
<dbReference type="Pfam" id="PF01593">
    <property type="entry name" value="Amino_oxidase"/>
    <property type="match status" value="1"/>
</dbReference>
<name>A0A0A2MN54_9FLAO</name>
<comment type="caution">
    <text evidence="7">The sequence shown here is derived from an EMBL/GenBank/DDBJ whole genome shotgun (WGS) entry which is preliminary data.</text>
</comment>
<dbReference type="GO" id="GO:0016491">
    <property type="term" value="F:oxidoreductase activity"/>
    <property type="evidence" value="ECO:0007669"/>
    <property type="project" value="InterPro"/>
</dbReference>
<evidence type="ECO:0000256" key="2">
    <source>
        <dbReference type="ARBA" id="ARBA00022729"/>
    </source>
</evidence>
<keyword evidence="3" id="KW-0274">FAD</keyword>
<evidence type="ECO:0000256" key="4">
    <source>
        <dbReference type="ARBA" id="ARBA00022857"/>
    </source>
</evidence>
<evidence type="ECO:0000313" key="8">
    <source>
        <dbReference type="Proteomes" id="UP000030121"/>
    </source>
</evidence>
<dbReference type="Proteomes" id="UP000030121">
    <property type="component" value="Unassembled WGS sequence"/>
</dbReference>
<protein>
    <submittedName>
        <fullName evidence="7">All-trans-retinol 13,14-reductase</fullName>
    </submittedName>
</protein>
<feature type="domain" description="Amine oxidase" evidence="6">
    <location>
        <begin position="14"/>
        <end position="273"/>
    </location>
</feature>
<dbReference type="STRING" id="1121899.GCA_000430025_01941"/>
<dbReference type="Gene3D" id="3.50.50.60">
    <property type="entry name" value="FAD/NAD(P)-binding domain"/>
    <property type="match status" value="2"/>
</dbReference>
<dbReference type="PANTHER" id="PTHR46091:SF3">
    <property type="entry name" value="AMINE OXIDASE DOMAIN-CONTAINING PROTEIN"/>
    <property type="match status" value="1"/>
</dbReference>
<gene>
    <name evidence="7" type="ORF">Q764_05680</name>
</gene>
<evidence type="ECO:0000256" key="5">
    <source>
        <dbReference type="ARBA" id="ARBA00023027"/>
    </source>
</evidence>
<dbReference type="SUPFAM" id="SSF51905">
    <property type="entry name" value="FAD/NAD(P)-binding domain"/>
    <property type="match status" value="1"/>
</dbReference>
<dbReference type="eggNOG" id="COG1233">
    <property type="taxonomic scope" value="Bacteria"/>
</dbReference>
<keyword evidence="5" id="KW-0520">NAD</keyword>
<organism evidence="7 8">
    <name type="scientific">Flavobacterium suncheonense GH29-5 = DSM 17707</name>
    <dbReference type="NCBI Taxonomy" id="1121899"/>
    <lineage>
        <taxon>Bacteria</taxon>
        <taxon>Pseudomonadati</taxon>
        <taxon>Bacteroidota</taxon>
        <taxon>Flavobacteriia</taxon>
        <taxon>Flavobacteriales</taxon>
        <taxon>Flavobacteriaceae</taxon>
        <taxon>Flavobacterium</taxon>
    </lineage>
</organism>
<keyword evidence="1" id="KW-0285">Flavoprotein</keyword>
<accession>A0A0A2MN54</accession>
<keyword evidence="8" id="KW-1185">Reference proteome</keyword>
<dbReference type="InterPro" id="IPR052206">
    <property type="entry name" value="Retinol_saturase"/>
</dbReference>
<reference evidence="7 8" key="1">
    <citation type="submission" date="2013-09" db="EMBL/GenBank/DDBJ databases">
        <authorList>
            <person name="Zeng Z."/>
            <person name="Chen C."/>
        </authorList>
    </citation>
    <scope>NUCLEOTIDE SEQUENCE [LARGE SCALE GENOMIC DNA]</scope>
    <source>
        <strain evidence="7 8">GH29-5</strain>
    </source>
</reference>
<dbReference type="InterPro" id="IPR002937">
    <property type="entry name" value="Amino_oxidase"/>
</dbReference>
<keyword evidence="4" id="KW-0521">NADP</keyword>
<evidence type="ECO:0000313" key="7">
    <source>
        <dbReference type="EMBL" id="KGO89685.1"/>
    </source>
</evidence>
<dbReference type="PANTHER" id="PTHR46091">
    <property type="entry name" value="BLR7054 PROTEIN"/>
    <property type="match status" value="1"/>
</dbReference>
<dbReference type="EMBL" id="JRLW01000005">
    <property type="protein sequence ID" value="KGO89685.1"/>
    <property type="molecule type" value="Genomic_DNA"/>
</dbReference>